<sequence length="106" mass="12125">MIKHRPPPAIVAPATSRAEYIEINDNEARNEFVLQPALKRGPPAIAPRTPRRRKCERGRDGPRTQSMERHQLKRPALNKHQLVKTVLIKGIIIMLYRDLSCPDLDS</sequence>
<proteinExistence type="predicted"/>
<dbReference type="AlphaFoldDB" id="A0AA38MJ77"/>
<feature type="region of interest" description="Disordered" evidence="1">
    <location>
        <begin position="37"/>
        <end position="70"/>
    </location>
</feature>
<name>A0AA38MJ77_9CUCU</name>
<evidence type="ECO:0000256" key="1">
    <source>
        <dbReference type="SAM" id="MobiDB-lite"/>
    </source>
</evidence>
<dbReference type="EMBL" id="JALNTZ010000003">
    <property type="protein sequence ID" value="KAJ3658191.1"/>
    <property type="molecule type" value="Genomic_DNA"/>
</dbReference>
<evidence type="ECO:0000313" key="3">
    <source>
        <dbReference type="Proteomes" id="UP001168821"/>
    </source>
</evidence>
<protein>
    <submittedName>
        <fullName evidence="2">Uncharacterized protein</fullName>
    </submittedName>
</protein>
<keyword evidence="3" id="KW-1185">Reference proteome</keyword>
<feature type="compositionally biased region" description="Basic and acidic residues" evidence="1">
    <location>
        <begin position="57"/>
        <end position="70"/>
    </location>
</feature>
<comment type="caution">
    <text evidence="2">The sequence shown here is derived from an EMBL/GenBank/DDBJ whole genome shotgun (WGS) entry which is preliminary data.</text>
</comment>
<evidence type="ECO:0000313" key="2">
    <source>
        <dbReference type="EMBL" id="KAJ3658191.1"/>
    </source>
</evidence>
<dbReference type="Proteomes" id="UP001168821">
    <property type="component" value="Unassembled WGS sequence"/>
</dbReference>
<gene>
    <name evidence="2" type="ORF">Zmor_009946</name>
</gene>
<accession>A0AA38MJ77</accession>
<reference evidence="2" key="1">
    <citation type="journal article" date="2023" name="G3 (Bethesda)">
        <title>Whole genome assemblies of Zophobas morio and Tenebrio molitor.</title>
        <authorList>
            <person name="Kaur S."/>
            <person name="Stinson S.A."/>
            <person name="diCenzo G.C."/>
        </authorList>
    </citation>
    <scope>NUCLEOTIDE SEQUENCE</scope>
    <source>
        <strain evidence="2">QUZm001</strain>
    </source>
</reference>
<organism evidence="2 3">
    <name type="scientific">Zophobas morio</name>
    <dbReference type="NCBI Taxonomy" id="2755281"/>
    <lineage>
        <taxon>Eukaryota</taxon>
        <taxon>Metazoa</taxon>
        <taxon>Ecdysozoa</taxon>
        <taxon>Arthropoda</taxon>
        <taxon>Hexapoda</taxon>
        <taxon>Insecta</taxon>
        <taxon>Pterygota</taxon>
        <taxon>Neoptera</taxon>
        <taxon>Endopterygota</taxon>
        <taxon>Coleoptera</taxon>
        <taxon>Polyphaga</taxon>
        <taxon>Cucujiformia</taxon>
        <taxon>Tenebrionidae</taxon>
        <taxon>Zophobas</taxon>
    </lineage>
</organism>